<dbReference type="CDD" id="cd01107">
    <property type="entry name" value="HTH_BmrR"/>
    <property type="match status" value="1"/>
</dbReference>
<dbReference type="EMBL" id="BAHD01000064">
    <property type="protein sequence ID" value="GAB97314.1"/>
    <property type="molecule type" value="Genomic_DNA"/>
</dbReference>
<protein>
    <submittedName>
        <fullName evidence="4">Putative MerR family transcriptional regulator</fullName>
    </submittedName>
</protein>
<dbReference type="PROSITE" id="PS50937">
    <property type="entry name" value="HTH_MERR_2"/>
    <property type="match status" value="1"/>
</dbReference>
<sequence>MLSIGDFARFGQVSVRMLRHYDAIGLLTPAHVDPWTGYRSYSAEQLARLNRLVALKDLGFTLEQVGRVLADEVNAEELRGMLQLRAAQLETEAELARARLSGVEHRLQLIEKENQMSNVEYVVKPLTARTIAARPAIAGAQQEIESIVSPLFGQVAEAIEATGGCPQTGVGTYEMTDDGLEMLIGYDYAGAPADGFELHSLPAVEHAVCAVHLGEMKTIDASWQALIRWSEADGWTPAGPCREIYVHATPLEDQSGWVTELQQPVVRS</sequence>
<dbReference type="eggNOG" id="COG0789">
    <property type="taxonomic scope" value="Bacteria"/>
</dbReference>
<keyword evidence="5" id="KW-1185">Reference proteome</keyword>
<dbReference type="PANTHER" id="PTHR30204:SF97">
    <property type="entry name" value="MERR FAMILY REGULATORY PROTEIN"/>
    <property type="match status" value="1"/>
</dbReference>
<dbReference type="InterPro" id="IPR010499">
    <property type="entry name" value="AraC_E-bd"/>
</dbReference>
<dbReference type="Proteomes" id="UP000008366">
    <property type="component" value="Unassembled WGS sequence"/>
</dbReference>
<dbReference type="InterPro" id="IPR011256">
    <property type="entry name" value="Reg_factor_effector_dom_sf"/>
</dbReference>
<evidence type="ECO:0000256" key="1">
    <source>
        <dbReference type="ARBA" id="ARBA00023125"/>
    </source>
</evidence>
<dbReference type="SMART" id="SM00422">
    <property type="entry name" value="HTH_MERR"/>
    <property type="match status" value="1"/>
</dbReference>
<evidence type="ECO:0000313" key="4">
    <source>
        <dbReference type="EMBL" id="GAB97314.1"/>
    </source>
</evidence>
<name>K6XEU5_9MICO</name>
<feature type="coiled-coil region" evidence="2">
    <location>
        <begin position="86"/>
        <end position="113"/>
    </location>
</feature>
<dbReference type="Gene3D" id="1.10.1660.10">
    <property type="match status" value="1"/>
</dbReference>
<dbReference type="GO" id="GO:0003700">
    <property type="term" value="F:DNA-binding transcription factor activity"/>
    <property type="evidence" value="ECO:0007669"/>
    <property type="project" value="InterPro"/>
</dbReference>
<evidence type="ECO:0000313" key="5">
    <source>
        <dbReference type="Proteomes" id="UP000008366"/>
    </source>
</evidence>
<dbReference type="InterPro" id="IPR009061">
    <property type="entry name" value="DNA-bd_dom_put_sf"/>
</dbReference>
<dbReference type="Gene3D" id="3.20.80.10">
    <property type="entry name" value="Regulatory factor, effector binding domain"/>
    <property type="match status" value="1"/>
</dbReference>
<dbReference type="SUPFAM" id="SSF55136">
    <property type="entry name" value="Probable bacterial effector-binding domain"/>
    <property type="match status" value="1"/>
</dbReference>
<dbReference type="AlphaFoldDB" id="K6XEU5"/>
<dbReference type="Pfam" id="PF13411">
    <property type="entry name" value="MerR_1"/>
    <property type="match status" value="1"/>
</dbReference>
<keyword evidence="2" id="KW-0175">Coiled coil</keyword>
<reference evidence="4 5" key="1">
    <citation type="submission" date="2012-08" db="EMBL/GenBank/DDBJ databases">
        <title>Whole genome shotgun sequence of Kineosphaera limosa NBRC 100340.</title>
        <authorList>
            <person name="Yoshida I."/>
            <person name="Isaki S."/>
            <person name="Hosoyama A."/>
            <person name="Tsuchikane K."/>
            <person name="Katsumata H."/>
            <person name="Ando Y."/>
            <person name="Ohji S."/>
            <person name="Hamada M."/>
            <person name="Tamura T."/>
            <person name="Yamazoe A."/>
            <person name="Yamazaki S."/>
            <person name="Fujita N."/>
        </authorList>
    </citation>
    <scope>NUCLEOTIDE SEQUENCE [LARGE SCALE GENOMIC DNA]</scope>
    <source>
        <strain evidence="4 5">NBRC 100340</strain>
    </source>
</reference>
<dbReference type="Pfam" id="PF06445">
    <property type="entry name" value="GyrI-like"/>
    <property type="match status" value="1"/>
</dbReference>
<dbReference type="STRING" id="1184609.KILIM_064_00070"/>
<organism evidence="4 5">
    <name type="scientific">Kineosphaera limosa NBRC 100340</name>
    <dbReference type="NCBI Taxonomy" id="1184609"/>
    <lineage>
        <taxon>Bacteria</taxon>
        <taxon>Bacillati</taxon>
        <taxon>Actinomycetota</taxon>
        <taxon>Actinomycetes</taxon>
        <taxon>Micrococcales</taxon>
        <taxon>Dermatophilaceae</taxon>
        <taxon>Kineosphaera</taxon>
    </lineage>
</organism>
<dbReference type="eggNOG" id="COG4978">
    <property type="taxonomic scope" value="Bacteria"/>
</dbReference>
<dbReference type="PANTHER" id="PTHR30204">
    <property type="entry name" value="REDOX-CYCLING DRUG-SENSING TRANSCRIPTIONAL ACTIVATOR SOXR"/>
    <property type="match status" value="1"/>
</dbReference>
<evidence type="ECO:0000256" key="2">
    <source>
        <dbReference type="SAM" id="Coils"/>
    </source>
</evidence>
<dbReference type="SUPFAM" id="SSF46955">
    <property type="entry name" value="Putative DNA-binding domain"/>
    <property type="match status" value="1"/>
</dbReference>
<dbReference type="SMART" id="SM00871">
    <property type="entry name" value="AraC_E_bind"/>
    <property type="match status" value="1"/>
</dbReference>
<proteinExistence type="predicted"/>
<dbReference type="InterPro" id="IPR047057">
    <property type="entry name" value="MerR_fam"/>
</dbReference>
<comment type="caution">
    <text evidence="4">The sequence shown here is derived from an EMBL/GenBank/DDBJ whole genome shotgun (WGS) entry which is preliminary data.</text>
</comment>
<dbReference type="OrthoDB" id="7849865at2"/>
<dbReference type="InterPro" id="IPR000551">
    <property type="entry name" value="MerR-type_HTH_dom"/>
</dbReference>
<dbReference type="RefSeq" id="WP_006593846.1">
    <property type="nucleotide sequence ID" value="NZ_BAHD01000064.1"/>
</dbReference>
<dbReference type="InterPro" id="IPR029442">
    <property type="entry name" value="GyrI-like"/>
</dbReference>
<feature type="domain" description="HTH merR-type" evidence="3">
    <location>
        <begin position="1"/>
        <end position="71"/>
    </location>
</feature>
<gene>
    <name evidence="4" type="ORF">KILIM_064_00070</name>
</gene>
<evidence type="ECO:0000259" key="3">
    <source>
        <dbReference type="PROSITE" id="PS50937"/>
    </source>
</evidence>
<accession>K6XEU5</accession>
<dbReference type="GO" id="GO:0003677">
    <property type="term" value="F:DNA binding"/>
    <property type="evidence" value="ECO:0007669"/>
    <property type="project" value="UniProtKB-KW"/>
</dbReference>
<keyword evidence="1" id="KW-0238">DNA-binding</keyword>